<organism evidence="1 2">
    <name type="scientific">Microseira wollei NIES-4236</name>
    <dbReference type="NCBI Taxonomy" id="2530354"/>
    <lineage>
        <taxon>Bacteria</taxon>
        <taxon>Bacillati</taxon>
        <taxon>Cyanobacteriota</taxon>
        <taxon>Cyanophyceae</taxon>
        <taxon>Oscillatoriophycideae</taxon>
        <taxon>Aerosakkonematales</taxon>
        <taxon>Aerosakkonemataceae</taxon>
        <taxon>Microseira</taxon>
    </lineage>
</organism>
<evidence type="ECO:0000313" key="2">
    <source>
        <dbReference type="Proteomes" id="UP001050975"/>
    </source>
</evidence>
<gene>
    <name evidence="1" type="ORF">MiSe_75780</name>
</gene>
<evidence type="ECO:0000313" key="1">
    <source>
        <dbReference type="EMBL" id="GET42760.1"/>
    </source>
</evidence>
<comment type="caution">
    <text evidence="1">The sequence shown here is derived from an EMBL/GenBank/DDBJ whole genome shotgun (WGS) entry which is preliminary data.</text>
</comment>
<accession>A0AAV3XR23</accession>
<name>A0AAV3XR23_9CYAN</name>
<dbReference type="AlphaFoldDB" id="A0AAV3XR23"/>
<dbReference type="Gene3D" id="1.10.287.2170">
    <property type="match status" value="1"/>
</dbReference>
<dbReference type="Proteomes" id="UP001050975">
    <property type="component" value="Unassembled WGS sequence"/>
</dbReference>
<dbReference type="RefSeq" id="WP_226590791.1">
    <property type="nucleotide sequence ID" value="NZ_BLAY01000181.1"/>
</dbReference>
<proteinExistence type="predicted"/>
<keyword evidence="2" id="KW-1185">Reference proteome</keyword>
<reference evidence="1" key="1">
    <citation type="submission" date="2019-10" db="EMBL/GenBank/DDBJ databases">
        <title>Draft genome sequece of Microseira wollei NIES-4236.</title>
        <authorList>
            <person name="Yamaguchi H."/>
            <person name="Suzuki S."/>
            <person name="Kawachi M."/>
        </authorList>
    </citation>
    <scope>NUCLEOTIDE SEQUENCE</scope>
    <source>
        <strain evidence="1">NIES-4236</strain>
    </source>
</reference>
<sequence>MYQIFFQSHGVAIEWVAESLPKPYEAELVEDIISLMSSCSAKIYGKRSALRRKAKKEAEHEAI</sequence>
<dbReference type="EMBL" id="BLAY01000181">
    <property type="protein sequence ID" value="GET42760.1"/>
    <property type="molecule type" value="Genomic_DNA"/>
</dbReference>
<protein>
    <submittedName>
        <fullName evidence="1">Resolvase domain protein</fullName>
    </submittedName>
</protein>